<feature type="compositionally biased region" description="Low complexity" evidence="5">
    <location>
        <begin position="1190"/>
        <end position="1208"/>
    </location>
</feature>
<reference evidence="7 8" key="1">
    <citation type="submission" date="2024-02" db="EMBL/GenBank/DDBJ databases">
        <title>Chromosome-scale genome assembly of the rough periwinkle Littorina saxatilis.</title>
        <authorList>
            <person name="De Jode A."/>
            <person name="Faria R."/>
            <person name="Formenti G."/>
            <person name="Sims Y."/>
            <person name="Smith T.P."/>
            <person name="Tracey A."/>
            <person name="Wood J.M.D."/>
            <person name="Zagrodzka Z.B."/>
            <person name="Johannesson K."/>
            <person name="Butlin R.K."/>
            <person name="Leder E.H."/>
        </authorList>
    </citation>
    <scope>NUCLEOTIDE SEQUENCE [LARGE SCALE GENOMIC DNA]</scope>
    <source>
        <strain evidence="7">Snail1</strain>
        <tissue evidence="7">Muscle</tissue>
    </source>
</reference>
<comment type="caution">
    <text evidence="7">The sequence shown here is derived from an EMBL/GenBank/DDBJ whole genome shotgun (WGS) entry which is preliminary data.</text>
</comment>
<feature type="repeat" description="WD" evidence="4">
    <location>
        <begin position="863"/>
        <end position="896"/>
    </location>
</feature>
<feature type="compositionally biased region" description="Acidic residues" evidence="5">
    <location>
        <begin position="1011"/>
        <end position="1036"/>
    </location>
</feature>
<dbReference type="PANTHER" id="PTHR44324">
    <property type="entry name" value="WD40 REPEAT DOMAIN 95"/>
    <property type="match status" value="1"/>
</dbReference>
<evidence type="ECO:0000256" key="2">
    <source>
        <dbReference type="ARBA" id="ARBA00022737"/>
    </source>
</evidence>
<dbReference type="SUPFAM" id="SSF47473">
    <property type="entry name" value="EF-hand"/>
    <property type="match status" value="1"/>
</dbReference>
<feature type="compositionally biased region" description="Polar residues" evidence="5">
    <location>
        <begin position="1040"/>
        <end position="1051"/>
    </location>
</feature>
<feature type="region of interest" description="Disordered" evidence="5">
    <location>
        <begin position="1181"/>
        <end position="1264"/>
    </location>
</feature>
<keyword evidence="1 4" id="KW-0853">WD repeat</keyword>
<dbReference type="PROSITE" id="PS50082">
    <property type="entry name" value="WD_REPEATS_2"/>
    <property type="match status" value="6"/>
</dbReference>
<accession>A0AAN9GLA4</accession>
<dbReference type="PROSITE" id="PS00018">
    <property type="entry name" value="EF_HAND_1"/>
    <property type="match status" value="1"/>
</dbReference>
<dbReference type="SMART" id="SM00320">
    <property type="entry name" value="WD40"/>
    <property type="match status" value="9"/>
</dbReference>
<feature type="compositionally biased region" description="Basic and acidic residues" evidence="5">
    <location>
        <begin position="997"/>
        <end position="1010"/>
    </location>
</feature>
<evidence type="ECO:0000313" key="7">
    <source>
        <dbReference type="EMBL" id="KAK7112141.1"/>
    </source>
</evidence>
<keyword evidence="8" id="KW-1185">Reference proteome</keyword>
<evidence type="ECO:0000313" key="8">
    <source>
        <dbReference type="Proteomes" id="UP001374579"/>
    </source>
</evidence>
<dbReference type="Proteomes" id="UP001374579">
    <property type="component" value="Unassembled WGS sequence"/>
</dbReference>
<feature type="repeat" description="WD" evidence="4">
    <location>
        <begin position="716"/>
        <end position="756"/>
    </location>
</feature>
<dbReference type="PANTHER" id="PTHR44324:SF3">
    <property type="entry name" value="WD REPEAT-CONTAINING PROTEIN 49-LIKE"/>
    <property type="match status" value="1"/>
</dbReference>
<evidence type="ECO:0000256" key="1">
    <source>
        <dbReference type="ARBA" id="ARBA00022574"/>
    </source>
</evidence>
<dbReference type="InterPro" id="IPR015943">
    <property type="entry name" value="WD40/YVTN_repeat-like_dom_sf"/>
</dbReference>
<dbReference type="InterPro" id="IPR018247">
    <property type="entry name" value="EF_Hand_1_Ca_BS"/>
</dbReference>
<feature type="region of interest" description="Disordered" evidence="5">
    <location>
        <begin position="765"/>
        <end position="810"/>
    </location>
</feature>
<keyword evidence="2" id="KW-0677">Repeat</keyword>
<feature type="compositionally biased region" description="Low complexity" evidence="5">
    <location>
        <begin position="1233"/>
        <end position="1244"/>
    </location>
</feature>
<dbReference type="InterPro" id="IPR001680">
    <property type="entry name" value="WD40_rpt"/>
</dbReference>
<dbReference type="PROSITE" id="PS50294">
    <property type="entry name" value="WD_REPEATS_REGION"/>
    <property type="match status" value="1"/>
</dbReference>
<dbReference type="AlphaFoldDB" id="A0AAN9GLA4"/>
<dbReference type="InterPro" id="IPR002048">
    <property type="entry name" value="EF_hand_dom"/>
</dbReference>
<gene>
    <name evidence="7" type="ORF">V1264_011640</name>
</gene>
<feature type="repeat" description="WD" evidence="4">
    <location>
        <begin position="629"/>
        <end position="663"/>
    </location>
</feature>
<dbReference type="InterPro" id="IPR019775">
    <property type="entry name" value="WD40_repeat_CS"/>
</dbReference>
<dbReference type="PROSITE" id="PS50222">
    <property type="entry name" value="EF_HAND_2"/>
    <property type="match status" value="1"/>
</dbReference>
<feature type="region of interest" description="Disordered" evidence="5">
    <location>
        <begin position="1"/>
        <end position="25"/>
    </location>
</feature>
<evidence type="ECO:0000256" key="5">
    <source>
        <dbReference type="SAM" id="MobiDB-lite"/>
    </source>
</evidence>
<feature type="repeat" description="WD" evidence="4">
    <location>
        <begin position="445"/>
        <end position="470"/>
    </location>
</feature>
<dbReference type="Gene3D" id="2.130.10.10">
    <property type="entry name" value="YVTN repeat-like/Quinoprotein amine dehydrogenase"/>
    <property type="match status" value="3"/>
</dbReference>
<evidence type="ECO:0000256" key="3">
    <source>
        <dbReference type="ARBA" id="ARBA00022837"/>
    </source>
</evidence>
<dbReference type="SUPFAM" id="SSF50978">
    <property type="entry name" value="WD40 repeat-like"/>
    <property type="match status" value="2"/>
</dbReference>
<dbReference type="PROSITE" id="PS00678">
    <property type="entry name" value="WD_REPEATS_1"/>
    <property type="match status" value="2"/>
</dbReference>
<organism evidence="7 8">
    <name type="scientific">Littorina saxatilis</name>
    <dbReference type="NCBI Taxonomy" id="31220"/>
    <lineage>
        <taxon>Eukaryota</taxon>
        <taxon>Metazoa</taxon>
        <taxon>Spiralia</taxon>
        <taxon>Lophotrochozoa</taxon>
        <taxon>Mollusca</taxon>
        <taxon>Gastropoda</taxon>
        <taxon>Caenogastropoda</taxon>
        <taxon>Littorinimorpha</taxon>
        <taxon>Littorinoidea</taxon>
        <taxon>Littorinidae</taxon>
        <taxon>Littorina</taxon>
    </lineage>
</organism>
<feature type="compositionally biased region" description="Polar residues" evidence="5">
    <location>
        <begin position="1209"/>
        <end position="1218"/>
    </location>
</feature>
<sequence>MSLLPPRGESANRTRSPLPGQAQKQASVFLQELAEKRRVALSPGGWEGGRKDSPWRNVQKTMMPAAWVKSSMADNAKRRKSFSETETIETFDKENSPMVRLEEQMKLQHLEELQEEFDKHKPADIRITQGPCRPDKIVKRVPGCMNLKEFQDVVAKVLGTYEYNDYLEKLFTKLDTSCDGYVDWEEFLTYMMLLYRENDYLRTKKDIPFQVEAVIRHIVQNRQEVTTKIVAVDAPTRYVTISKEGAMAVWQPNMAFEKTYTVGDDDDDTSPQKRRFKMWVTDAVYMRNCEKIAIGSTGRDIRFWDVSTNQYFEEFHLCSMSDVPYCFDYYYDPKSHNSESILIYGVDTGAIHVLYFLRPVTQLFETPFKSDGGPQKIVMQELPQHNKYVRHVHLPNIHPDILRQVRYMPDSASIISSSACSKSSIVICDTNNLKKPYVFKIEKGVEHFDYNKNLSILVTGSMDHLVRVWNPYVPHKPVAILAGHATGVIGVAIHEGLLQVFSYSKDAVIKVWDIKEHTILQSVILQFPSSLHSRMPDHGQFPLHLQPSPHDALLVTCNDYIGMLKLGRVDPPSAKTMATTHDTQLCSAIYNTFFKQVVTGCDSSAIAVWDIETGNKAIVFNNAHGDEEITCMMFDETMRRLCTGARNGTIKVWNFQNGHNLHKLEPAVGEAEVTGIMPILDKKVILSVGWSRLLTVYDDADGDNVYVSAEYNWKGGQLHKDDILCCDYCPPHYLATGGFDGEIIVWDLETEKVFARLRKGQPTNVRKQLEELQRLPSREGKRGHEKNGNGNGIGGRPNSRHRTSHKVPSGSPVPVDKLLFLRGRASVKHTVIEKAILLSSEAGVIKWWNIFVNKPEMGNFYAPEGLDESVLAMCSKPNNSLLVTGDTQGVIKVWDIMDYCVKQLDKIVKTAPPLECYWKAHDAPVVSVEYIQHDAGEFVLTASTDKTARLWTPDGHFIGTFGQSTPWNLSNPKSWTHPKTPWSSEEENLIPIAGSGSKEEEKTNSEADDQKTDEDDVTDDEEGEESWEESEEELEDAMNGTETESVRSNSAKTKKMKLRPKSVAVVQESKSKVPRTELRLKYRAQTFPFGLDRSKTFLGYKVEHELQRKQRDRQGRRQLYGEIPVKQTARFGKLCSPYQALTTPVFEDIRIPEHLPLSQRMINKGYSSDLLTVETIQHMDFSYGGPDTPPSSQQTSSPSSKKPSTISTGRTYSNLSSRNSDDRQSGKLPPIKSGRSSRLSSRQSTTPGTAKKWPTVVVTESDGP</sequence>
<feature type="domain" description="EF-hand" evidence="6">
    <location>
        <begin position="162"/>
        <end position="197"/>
    </location>
</feature>
<protein>
    <recommendedName>
        <fullName evidence="6">EF-hand domain-containing protein</fullName>
    </recommendedName>
</protein>
<feature type="compositionally biased region" description="Basic and acidic residues" evidence="5">
    <location>
        <begin position="767"/>
        <end position="787"/>
    </location>
</feature>
<dbReference type="GO" id="GO:0005509">
    <property type="term" value="F:calcium ion binding"/>
    <property type="evidence" value="ECO:0007669"/>
    <property type="project" value="InterPro"/>
</dbReference>
<dbReference type="InterPro" id="IPR036322">
    <property type="entry name" value="WD40_repeat_dom_sf"/>
</dbReference>
<dbReference type="Gene3D" id="1.10.238.10">
    <property type="entry name" value="EF-hand"/>
    <property type="match status" value="1"/>
</dbReference>
<dbReference type="InterPro" id="IPR051242">
    <property type="entry name" value="WD-EF-hand_domain"/>
</dbReference>
<evidence type="ECO:0000256" key="4">
    <source>
        <dbReference type="PROSITE-ProRule" id="PRU00221"/>
    </source>
</evidence>
<evidence type="ECO:0000259" key="6">
    <source>
        <dbReference type="PROSITE" id="PS50222"/>
    </source>
</evidence>
<name>A0AAN9GLA4_9CAEN</name>
<dbReference type="Pfam" id="PF00400">
    <property type="entry name" value="WD40"/>
    <property type="match status" value="6"/>
</dbReference>
<feature type="repeat" description="WD" evidence="4">
    <location>
        <begin position="481"/>
        <end position="522"/>
    </location>
</feature>
<dbReference type="EMBL" id="JBAMIC010000002">
    <property type="protein sequence ID" value="KAK7112141.1"/>
    <property type="molecule type" value="Genomic_DNA"/>
</dbReference>
<dbReference type="SUPFAM" id="SSF50993">
    <property type="entry name" value="Peptidase/esterase 'gauge' domain"/>
    <property type="match status" value="1"/>
</dbReference>
<dbReference type="InterPro" id="IPR011992">
    <property type="entry name" value="EF-hand-dom_pair"/>
</dbReference>
<feature type="repeat" description="WD" evidence="4">
    <location>
        <begin position="918"/>
        <end position="951"/>
    </location>
</feature>
<proteinExistence type="predicted"/>
<feature type="region of interest" description="Disordered" evidence="5">
    <location>
        <begin position="993"/>
        <end position="1068"/>
    </location>
</feature>
<keyword evidence="3" id="KW-0106">Calcium</keyword>